<keyword evidence="4" id="KW-1185">Reference proteome</keyword>
<evidence type="ECO:0000313" key="4">
    <source>
        <dbReference type="Proteomes" id="UP000006732"/>
    </source>
</evidence>
<gene>
    <name evidence="3" type="ordered locus">Ppro_3501</name>
</gene>
<dbReference type="STRING" id="338966.Ppro_3501"/>
<proteinExistence type="predicted"/>
<reference evidence="3 4" key="1">
    <citation type="submission" date="2006-10" db="EMBL/GenBank/DDBJ databases">
        <title>Complete sequence of chromosome of Pelobacter propionicus DSM 2379.</title>
        <authorList>
            <consortium name="US DOE Joint Genome Institute"/>
            <person name="Copeland A."/>
            <person name="Lucas S."/>
            <person name="Lapidus A."/>
            <person name="Barry K."/>
            <person name="Detter J.C."/>
            <person name="Glavina del Rio T."/>
            <person name="Hammon N."/>
            <person name="Israni S."/>
            <person name="Dalin E."/>
            <person name="Tice H."/>
            <person name="Pitluck S."/>
            <person name="Saunders E."/>
            <person name="Brettin T."/>
            <person name="Bruce D."/>
            <person name="Han C."/>
            <person name="Tapia R."/>
            <person name="Schmutz J."/>
            <person name="Larimer F."/>
            <person name="Land M."/>
            <person name="Hauser L."/>
            <person name="Kyrpides N."/>
            <person name="Kim E."/>
            <person name="Lovley D."/>
            <person name="Richardson P."/>
        </authorList>
    </citation>
    <scope>NUCLEOTIDE SEQUENCE [LARGE SCALE GENOMIC DNA]</scope>
    <source>
        <strain evidence="4">DSM 2379 / NBRC 103807 / OttBd1</strain>
    </source>
</reference>
<evidence type="ECO:0000313" key="3">
    <source>
        <dbReference type="EMBL" id="ABL01094.1"/>
    </source>
</evidence>
<dbReference type="HOGENOM" id="CLU_071268_0_0_7"/>
<dbReference type="KEGG" id="ppd:Ppro_3501"/>
<protein>
    <submittedName>
        <fullName evidence="3">Lipoprotein, putative</fullName>
    </submittedName>
</protein>
<dbReference type="PROSITE" id="PS51257">
    <property type="entry name" value="PROKAR_LIPOPROTEIN"/>
    <property type="match status" value="1"/>
</dbReference>
<feature type="compositionally biased region" description="Low complexity" evidence="1">
    <location>
        <begin position="278"/>
        <end position="316"/>
    </location>
</feature>
<feature type="chain" id="PRO_5002632605" evidence="2">
    <location>
        <begin position="21"/>
        <end position="342"/>
    </location>
</feature>
<keyword evidence="2" id="KW-0732">Signal</keyword>
<dbReference type="AlphaFoldDB" id="A1AUS3"/>
<evidence type="ECO:0000256" key="1">
    <source>
        <dbReference type="SAM" id="MobiDB-lite"/>
    </source>
</evidence>
<dbReference type="EMBL" id="CP000482">
    <property type="protein sequence ID" value="ABL01094.1"/>
    <property type="molecule type" value="Genomic_DNA"/>
</dbReference>
<feature type="signal peptide" evidence="2">
    <location>
        <begin position="1"/>
        <end position="20"/>
    </location>
</feature>
<dbReference type="RefSeq" id="WP_011737309.1">
    <property type="nucleotide sequence ID" value="NC_008609.1"/>
</dbReference>
<evidence type="ECO:0000256" key="2">
    <source>
        <dbReference type="SAM" id="SignalP"/>
    </source>
</evidence>
<dbReference type="eggNOG" id="COG3170">
    <property type="taxonomic scope" value="Bacteria"/>
</dbReference>
<sequence>MKKPLMLLTLLILTFSYGCAQNHFNVPEENYASRVRILGVAPIIIDEESDIRHPQKEQLISLLAQFNRASERQMVARLKETGNYYSVALLEGDPSSMLPNMLFRRERRDDASIQYNKYFWKSEELRRYIRENKLDAVMLMVVSGLAKNDKVYSNTRLSSLAGDYNYLIMSAQILDANGTVLWEYPNFRGRTISHEPMIALQYPDFSEAEANGLEKANIKFKTIEGIRRRFNEKRKDFLRRETREGEVYARQFDDMISLLKYDLPRDEKGAPLPEKAKPAVTPQALPATTPAVPAAKPVTVPAPTAATPVAPAPRTTEPNVPSTAVDDAAALEEIVPAPEESK</sequence>
<accession>A1AUS3</accession>
<feature type="region of interest" description="Disordered" evidence="1">
    <location>
        <begin position="269"/>
        <end position="324"/>
    </location>
</feature>
<organism evidence="3 4">
    <name type="scientific">Pelobacter propionicus (strain DSM 2379 / NBRC 103807 / OttBd1)</name>
    <dbReference type="NCBI Taxonomy" id="338966"/>
    <lineage>
        <taxon>Bacteria</taxon>
        <taxon>Pseudomonadati</taxon>
        <taxon>Thermodesulfobacteriota</taxon>
        <taxon>Desulfuromonadia</taxon>
        <taxon>Desulfuromonadales</taxon>
        <taxon>Desulfuromonadaceae</taxon>
        <taxon>Pelobacter</taxon>
    </lineage>
</organism>
<keyword evidence="3" id="KW-0449">Lipoprotein</keyword>
<name>A1AUS3_PELPD</name>
<dbReference type="Proteomes" id="UP000006732">
    <property type="component" value="Chromosome"/>
</dbReference>